<reference evidence="9 10" key="1">
    <citation type="submission" date="2019-09" db="EMBL/GenBank/DDBJ databases">
        <authorList>
            <person name="Depoorter E."/>
        </authorList>
    </citation>
    <scope>NUCLEOTIDE SEQUENCE [LARGE SCALE GENOMIC DNA]</scope>
    <source>
        <strain evidence="9">R-15945</strain>
    </source>
</reference>
<dbReference type="GO" id="GO:0055129">
    <property type="term" value="P:L-proline biosynthetic process"/>
    <property type="evidence" value="ECO:0007669"/>
    <property type="project" value="UniProtKB-UniRule"/>
</dbReference>
<dbReference type="HAMAP" id="MF_00412">
    <property type="entry name" value="ProA"/>
    <property type="match status" value="1"/>
</dbReference>
<dbReference type="InterPro" id="IPR000965">
    <property type="entry name" value="GPR_dom"/>
</dbReference>
<dbReference type="Gene3D" id="3.40.605.10">
    <property type="entry name" value="Aldehyde Dehydrogenase, Chain A, domain 1"/>
    <property type="match status" value="1"/>
</dbReference>
<dbReference type="NCBIfam" id="NF001221">
    <property type="entry name" value="PRK00197.1"/>
    <property type="match status" value="1"/>
</dbReference>
<dbReference type="AlphaFoldDB" id="A0A6P2SF87"/>
<dbReference type="UniPathway" id="UPA00098">
    <property type="reaction ID" value="UER00360"/>
</dbReference>
<dbReference type="RefSeq" id="WP_174974675.1">
    <property type="nucleotide sequence ID" value="NZ_CABVPS010000017.1"/>
</dbReference>
<protein>
    <recommendedName>
        <fullName evidence="7">Gamma-glutamyl phosphate reductase</fullName>
        <shortName evidence="7">GPR</shortName>
        <ecNumber evidence="7">1.2.1.41</ecNumber>
    </recommendedName>
    <alternativeName>
        <fullName evidence="7">Glutamate-5-semialdehyde dehydrogenase</fullName>
    </alternativeName>
    <alternativeName>
        <fullName evidence="7">Glutamyl-gamma-semialdehyde dehydrogenase</fullName>
        <shortName evidence="7">GSA dehydrogenase</shortName>
    </alternativeName>
</protein>
<dbReference type="InterPro" id="IPR016162">
    <property type="entry name" value="Ald_DH_N"/>
</dbReference>
<dbReference type="GO" id="GO:0004350">
    <property type="term" value="F:glutamate-5-semialdehyde dehydrogenase activity"/>
    <property type="evidence" value="ECO:0007669"/>
    <property type="project" value="UniProtKB-UniRule"/>
</dbReference>
<organism evidence="9 10">
    <name type="scientific">Burkholderia lata (strain ATCC 17760 / DSM 23089 / LMG 22485 / NCIMB 9086 / R18194 / 383)</name>
    <dbReference type="NCBI Taxonomy" id="482957"/>
    <lineage>
        <taxon>Bacteria</taxon>
        <taxon>Pseudomonadati</taxon>
        <taxon>Pseudomonadota</taxon>
        <taxon>Betaproteobacteria</taxon>
        <taxon>Burkholderiales</taxon>
        <taxon>Burkholderiaceae</taxon>
        <taxon>Burkholderia</taxon>
        <taxon>Burkholderia cepacia complex</taxon>
    </lineage>
</organism>
<comment type="pathway">
    <text evidence="1 7">Amino-acid biosynthesis; L-proline biosynthesis; L-glutamate 5-semialdehyde from L-glutamate: step 2/2.</text>
</comment>
<evidence type="ECO:0000256" key="7">
    <source>
        <dbReference type="HAMAP-Rule" id="MF_00412"/>
    </source>
</evidence>
<dbReference type="Proteomes" id="UP000494174">
    <property type="component" value="Unassembled WGS sequence"/>
</dbReference>
<dbReference type="GO" id="GO:0005737">
    <property type="term" value="C:cytoplasm"/>
    <property type="evidence" value="ECO:0007669"/>
    <property type="project" value="UniProtKB-SubCell"/>
</dbReference>
<dbReference type="FunFam" id="3.40.309.10:FF:000006">
    <property type="entry name" value="Gamma-glutamyl phosphate reductase"/>
    <property type="match status" value="1"/>
</dbReference>
<evidence type="ECO:0000256" key="6">
    <source>
        <dbReference type="ARBA" id="ARBA00049024"/>
    </source>
</evidence>
<keyword evidence="4 7" id="KW-0521">NADP</keyword>
<keyword evidence="3 7" id="KW-0641">Proline biosynthesis</keyword>
<comment type="function">
    <text evidence="7">Catalyzes the NADPH-dependent reduction of L-glutamate 5-phosphate into L-glutamate 5-semialdehyde and phosphate. The product spontaneously undergoes cyclization to form 1-pyrroline-5-carboxylate.</text>
</comment>
<dbReference type="PANTHER" id="PTHR11063:SF8">
    <property type="entry name" value="DELTA-1-PYRROLINE-5-CARBOXYLATE SYNTHASE"/>
    <property type="match status" value="1"/>
</dbReference>
<feature type="domain" description="Aldehyde dehydrogenase" evidence="8">
    <location>
        <begin position="12"/>
        <end position="319"/>
    </location>
</feature>
<evidence type="ECO:0000256" key="2">
    <source>
        <dbReference type="ARBA" id="ARBA00022605"/>
    </source>
</evidence>
<evidence type="ECO:0000256" key="4">
    <source>
        <dbReference type="ARBA" id="ARBA00022857"/>
    </source>
</evidence>
<dbReference type="EMBL" id="CABVPU010000064">
    <property type="protein sequence ID" value="VWC49190.1"/>
    <property type="molecule type" value="Genomic_DNA"/>
</dbReference>
<sequence>MDIDQYMTDLGRRARHASRAMARASTAAKNAALDAVARAIERDAQALKDANARDVARAREKGLDAAFIDRLTLSDKALQTMVEGLRQVASLADPIGEISNLKYRPSGIQVGQMRVPLGVIGIIYESRPNVTIDAAALCLKSGNATILRGGSEALESNAALAKLIGEGLEAAGLPQDAVQVVATADRAAVGKLITMTEYVDVIVPRGGKSLIERLINEARVPMIKHLDGICHVYVDDRADLNKALTVCDNAKTHRYGTCNTMETLLVSSGVAAKLLPPLGKLYRDKQVELRVDAAARTVLADAGVGPLVDATEEDWHTEYLAPVLAIKVVDGLDAAIEHINHYGSHHTDAIVTEDHDRAMRFLREVDSASVMVNASTRFADGFEFGLGAEIGISNDKLHARGPVGLEGLTSLKYVVLGHGEGRQ</sequence>
<keyword evidence="5 7" id="KW-0560">Oxidoreductase</keyword>
<dbReference type="Pfam" id="PF00171">
    <property type="entry name" value="Aldedh"/>
    <property type="match status" value="1"/>
</dbReference>
<dbReference type="PANTHER" id="PTHR11063">
    <property type="entry name" value="GLUTAMATE SEMIALDEHYDE DEHYDROGENASE"/>
    <property type="match status" value="1"/>
</dbReference>
<evidence type="ECO:0000259" key="8">
    <source>
        <dbReference type="Pfam" id="PF00171"/>
    </source>
</evidence>
<dbReference type="CDD" id="cd07079">
    <property type="entry name" value="ALDH_F18-19_ProA-GPR"/>
    <property type="match status" value="1"/>
</dbReference>
<name>A0A6P2SF87_BURL3</name>
<keyword evidence="2 7" id="KW-0028">Amino-acid biosynthesis</keyword>
<comment type="similarity">
    <text evidence="7">Belongs to the gamma-glutamyl phosphate reductase family.</text>
</comment>
<keyword evidence="7" id="KW-0963">Cytoplasm</keyword>
<dbReference type="InterPro" id="IPR012134">
    <property type="entry name" value="Glu-5-SA_DH"/>
</dbReference>
<dbReference type="SUPFAM" id="SSF53720">
    <property type="entry name" value="ALDH-like"/>
    <property type="match status" value="1"/>
</dbReference>
<evidence type="ECO:0000313" key="9">
    <source>
        <dbReference type="EMBL" id="VWC49190.1"/>
    </source>
</evidence>
<dbReference type="InterPro" id="IPR016163">
    <property type="entry name" value="Ald_DH_C"/>
</dbReference>
<dbReference type="InterPro" id="IPR016161">
    <property type="entry name" value="Ald_DH/histidinol_DH"/>
</dbReference>
<dbReference type="GO" id="GO:0050661">
    <property type="term" value="F:NADP binding"/>
    <property type="evidence" value="ECO:0007669"/>
    <property type="project" value="InterPro"/>
</dbReference>
<dbReference type="InterPro" id="IPR020593">
    <property type="entry name" value="G-glutamylP_reductase_CS"/>
</dbReference>
<dbReference type="Gene3D" id="3.40.309.10">
    <property type="entry name" value="Aldehyde Dehydrogenase, Chain A, domain 2"/>
    <property type="match status" value="1"/>
</dbReference>
<evidence type="ECO:0000256" key="3">
    <source>
        <dbReference type="ARBA" id="ARBA00022650"/>
    </source>
</evidence>
<evidence type="ECO:0000313" key="10">
    <source>
        <dbReference type="Proteomes" id="UP000494174"/>
    </source>
</evidence>
<comment type="catalytic activity">
    <reaction evidence="6 7">
        <text>L-glutamate 5-semialdehyde + phosphate + NADP(+) = L-glutamyl 5-phosphate + NADPH + H(+)</text>
        <dbReference type="Rhea" id="RHEA:19541"/>
        <dbReference type="ChEBI" id="CHEBI:15378"/>
        <dbReference type="ChEBI" id="CHEBI:43474"/>
        <dbReference type="ChEBI" id="CHEBI:57783"/>
        <dbReference type="ChEBI" id="CHEBI:58066"/>
        <dbReference type="ChEBI" id="CHEBI:58274"/>
        <dbReference type="ChEBI" id="CHEBI:58349"/>
        <dbReference type="EC" id="1.2.1.41"/>
    </reaction>
</comment>
<dbReference type="InterPro" id="IPR015590">
    <property type="entry name" value="Aldehyde_DH_dom"/>
</dbReference>
<evidence type="ECO:0000256" key="1">
    <source>
        <dbReference type="ARBA" id="ARBA00004985"/>
    </source>
</evidence>
<dbReference type="EC" id="1.2.1.41" evidence="7"/>
<comment type="subcellular location">
    <subcellularLocation>
        <location evidence="7">Cytoplasm</location>
    </subcellularLocation>
</comment>
<dbReference type="PROSITE" id="PS01223">
    <property type="entry name" value="PROA"/>
    <property type="match status" value="1"/>
</dbReference>
<proteinExistence type="inferred from homology"/>
<gene>
    <name evidence="7" type="primary">proA</name>
    <name evidence="9" type="ORF">BLA15945_07744</name>
</gene>
<dbReference type="NCBIfam" id="TIGR00407">
    <property type="entry name" value="proA"/>
    <property type="match status" value="1"/>
</dbReference>
<evidence type="ECO:0000256" key="5">
    <source>
        <dbReference type="ARBA" id="ARBA00023002"/>
    </source>
</evidence>
<accession>A0A6P2SF87</accession>
<dbReference type="PIRSF" id="PIRSF000151">
    <property type="entry name" value="GPR"/>
    <property type="match status" value="1"/>
</dbReference>